<accession>A0A829H9X0</accession>
<comment type="caution">
    <text evidence="1">The sequence shown here is derived from an EMBL/GenBank/DDBJ whole genome shotgun (WGS) entry which is preliminary data.</text>
</comment>
<organism evidence="1 2">
    <name type="scientific">Lacticaseibacillus paracasei subsp. paracasei Lpp41</name>
    <dbReference type="NCBI Taxonomy" id="1256208"/>
    <lineage>
        <taxon>Bacteria</taxon>
        <taxon>Bacillati</taxon>
        <taxon>Bacillota</taxon>
        <taxon>Bacilli</taxon>
        <taxon>Lactobacillales</taxon>
        <taxon>Lactobacillaceae</taxon>
        <taxon>Lacticaseibacillus</taxon>
    </lineage>
</organism>
<evidence type="ECO:0000313" key="2">
    <source>
        <dbReference type="Proteomes" id="UP000014244"/>
    </source>
</evidence>
<protein>
    <submittedName>
        <fullName evidence="1">Uncharacterized protein</fullName>
    </submittedName>
</protein>
<dbReference type="Proteomes" id="UP000014244">
    <property type="component" value="Unassembled WGS sequence"/>
</dbReference>
<feature type="non-terminal residue" evidence="1">
    <location>
        <position position="19"/>
    </location>
</feature>
<dbReference type="EMBL" id="ANKE01000143">
    <property type="protein sequence ID" value="EPC75343.1"/>
    <property type="molecule type" value="Genomic_DNA"/>
</dbReference>
<evidence type="ECO:0000313" key="1">
    <source>
        <dbReference type="EMBL" id="EPC75343.1"/>
    </source>
</evidence>
<proteinExistence type="predicted"/>
<gene>
    <name evidence="1" type="ORF">Lpp41_02849</name>
</gene>
<sequence length="19" mass="2101">MTHHFAVIDLGSNSARMTI</sequence>
<dbReference type="AlphaFoldDB" id="A0A829H9X0"/>
<reference evidence="1 2" key="1">
    <citation type="journal article" date="2013" name="PLoS ONE">
        <title>Lactobacillus paracasei comparative genomics: towards species pan-genome definition and exploitation of diversity.</title>
        <authorList>
            <person name="Smokvina T."/>
            <person name="Wels M."/>
            <person name="Polka J."/>
            <person name="Chervaux C."/>
            <person name="Brisse S."/>
            <person name="Boekhorst J."/>
            <person name="van Hylckama Vlieg J.E."/>
            <person name="Siezen R.J."/>
        </authorList>
    </citation>
    <scope>NUCLEOTIDE SEQUENCE [LARGE SCALE GENOMIC DNA]</scope>
    <source>
        <strain evidence="1 2">Lpp41</strain>
    </source>
</reference>
<name>A0A829H9X0_LACPA</name>